<dbReference type="PANTHER" id="PTHR36432">
    <property type="match status" value="1"/>
</dbReference>
<evidence type="ECO:0000259" key="2">
    <source>
        <dbReference type="PROSITE" id="PS51740"/>
    </source>
</evidence>
<dbReference type="NCBIfam" id="TIGR02851">
    <property type="entry name" value="spore_V_T"/>
    <property type="match status" value="1"/>
</dbReference>
<dbReference type="Pfam" id="PF04014">
    <property type="entry name" value="MazE_antitoxin"/>
    <property type="match status" value="1"/>
</dbReference>
<dbReference type="EMBL" id="JAODBU010000012">
    <property type="protein sequence ID" value="MCT7399728.1"/>
    <property type="molecule type" value="Genomic_DNA"/>
</dbReference>
<sequence length="182" mass="19912">MKATGIVRRIDELGRVVVPKEIRRTLRIREGDPLEIFTNRDGEVILKKYSPIGELDNFAKQYAEALGQTSGQMIMICDRDQVVAASGGAKKENIGKKISKDVENLIDEREVFTTHNSLKKGIAIIEEGEEPSMGEVIYPIICEGDAVGAVAIIGKDIKNPISVTEQKLAAVAANFLGKQMES</sequence>
<dbReference type="SUPFAM" id="SSF89447">
    <property type="entry name" value="AbrB/MazE/MraZ-like"/>
    <property type="match status" value="1"/>
</dbReference>
<reference evidence="3" key="1">
    <citation type="submission" date="2022-09" db="EMBL/GenBank/DDBJ databases">
        <title>Eubacterium sp. LFL-14 isolated from human feces.</title>
        <authorList>
            <person name="Liu F."/>
        </authorList>
    </citation>
    <scope>NUCLEOTIDE SEQUENCE</scope>
    <source>
        <strain evidence="3">LFL-14</strain>
    </source>
</reference>
<dbReference type="InterPro" id="IPR007159">
    <property type="entry name" value="SpoVT-AbrB_dom"/>
</dbReference>
<evidence type="ECO:0000256" key="1">
    <source>
        <dbReference type="PROSITE-ProRule" id="PRU01076"/>
    </source>
</evidence>
<evidence type="ECO:0000313" key="4">
    <source>
        <dbReference type="Proteomes" id="UP001431199"/>
    </source>
</evidence>
<feature type="domain" description="SpoVT-AbrB" evidence="2">
    <location>
        <begin position="5"/>
        <end position="51"/>
    </location>
</feature>
<gene>
    <name evidence="3" type="primary">spoVT</name>
    <name evidence="3" type="ORF">N5B56_11655</name>
</gene>
<dbReference type="InterPro" id="IPR052731">
    <property type="entry name" value="B_subtilis_Trans_State_Reg"/>
</dbReference>
<proteinExistence type="predicted"/>
<dbReference type="Gene3D" id="3.30.450.40">
    <property type="match status" value="1"/>
</dbReference>
<evidence type="ECO:0000313" key="3">
    <source>
        <dbReference type="EMBL" id="MCT7399728.1"/>
    </source>
</evidence>
<dbReference type="NCBIfam" id="TIGR01439">
    <property type="entry name" value="lp_hng_hel_AbrB"/>
    <property type="match status" value="1"/>
</dbReference>
<accession>A0ABT2M637</accession>
<comment type="caution">
    <text evidence="3">The sequence shown here is derived from an EMBL/GenBank/DDBJ whole genome shotgun (WGS) entry which is preliminary data.</text>
</comment>
<dbReference type="Proteomes" id="UP001431199">
    <property type="component" value="Unassembled WGS sequence"/>
</dbReference>
<dbReference type="PIRSF" id="PIRSF026579">
    <property type="entry name" value="Spore_V_T"/>
    <property type="match status" value="1"/>
</dbReference>
<organism evidence="3 4">
    <name type="scientific">Eubacterium album</name>
    <dbReference type="NCBI Taxonomy" id="2978477"/>
    <lineage>
        <taxon>Bacteria</taxon>
        <taxon>Bacillati</taxon>
        <taxon>Bacillota</taxon>
        <taxon>Clostridia</taxon>
        <taxon>Eubacteriales</taxon>
        <taxon>Eubacteriaceae</taxon>
        <taxon>Eubacterium</taxon>
    </lineage>
</organism>
<dbReference type="InterPro" id="IPR014213">
    <property type="entry name" value="SpoVT"/>
</dbReference>
<dbReference type="InterPro" id="IPR037914">
    <property type="entry name" value="SpoVT-AbrB_sf"/>
</dbReference>
<name>A0ABT2M637_9FIRM</name>
<dbReference type="PANTHER" id="PTHR36432:SF1">
    <property type="entry name" value="STAGE V SPORULATION PROTEIN T"/>
    <property type="match status" value="1"/>
</dbReference>
<dbReference type="PROSITE" id="PS51740">
    <property type="entry name" value="SPOVT_ABRB"/>
    <property type="match status" value="1"/>
</dbReference>
<dbReference type="InterPro" id="IPR029016">
    <property type="entry name" value="GAF-like_dom_sf"/>
</dbReference>
<dbReference type="Pfam" id="PF15714">
    <property type="entry name" value="SpoVT_C"/>
    <property type="match status" value="1"/>
</dbReference>
<dbReference type="SMART" id="SM00966">
    <property type="entry name" value="SpoVT_AbrB"/>
    <property type="match status" value="1"/>
</dbReference>
<dbReference type="RefSeq" id="WP_022088899.1">
    <property type="nucleotide sequence ID" value="NZ_JAODBU010000012.1"/>
</dbReference>
<dbReference type="Gene3D" id="2.10.260.10">
    <property type="match status" value="1"/>
</dbReference>
<keyword evidence="1" id="KW-0238">DNA-binding</keyword>
<protein>
    <submittedName>
        <fullName evidence="3">Stage V sporulation protein T</fullName>
    </submittedName>
</protein>
<keyword evidence="4" id="KW-1185">Reference proteome</keyword>